<evidence type="ECO:0000256" key="1">
    <source>
        <dbReference type="ARBA" id="ARBA00004141"/>
    </source>
</evidence>
<dbReference type="Pfam" id="PF00153">
    <property type="entry name" value="Mito_carr"/>
    <property type="match status" value="3"/>
</dbReference>
<gene>
    <name evidence="11" type="ORF">PCASD_22650</name>
</gene>
<sequence length="415" mass="45714">MKIGFRIDHQNQIKDNSDRGSLKKRVSPDTPPGLTARIARTTESHEGGRLSEGASQDERVFFLDLMPENSRGSKPLSLFGTPAIDQAVCGIGAGCVSVLCMHPLDLLKVQLQVSSTPSLPLSRSSPSTPARGFTLLSSLRTIAKEDGFSGLYRGLTPNIVGNAASWGFYFMWYSMIKDRMSTDSEGRNIKLSASQHLFASASSGFVTAMITNPLWVVKTRMFTSRAEDTGAYRNLVDGLVRISREEGLRGLWKGSVLALIGVSNGAIQFMTYEELKRWRQDLIRPDHQRSSSSESDNIPLSNLEYILLSGASKLVAIGITYPYQVIRSRLQNQLFVRQTKSPIPIPSSARPSAGSGVHYHSIAHCILHTYRTEGIRAFYKGLGINAVRVLPGTCVAFLVYENLSNLFRNLALQKN</sequence>
<keyword evidence="6" id="KW-1133">Transmembrane helix</keyword>
<dbReference type="EMBL" id="PGCI01001146">
    <property type="protein sequence ID" value="PLW07239.1"/>
    <property type="molecule type" value="Genomic_DNA"/>
</dbReference>
<evidence type="ECO:0000256" key="4">
    <source>
        <dbReference type="ARBA" id="ARBA00022692"/>
    </source>
</evidence>
<evidence type="ECO:0000256" key="3">
    <source>
        <dbReference type="ARBA" id="ARBA00022448"/>
    </source>
</evidence>
<evidence type="ECO:0000313" key="12">
    <source>
        <dbReference type="Proteomes" id="UP000235392"/>
    </source>
</evidence>
<reference evidence="11 12" key="1">
    <citation type="submission" date="2017-11" db="EMBL/GenBank/DDBJ databases">
        <title>De novo assembly and phasing of dikaryotic genomes from two isolates of Puccinia coronata f. sp. avenae, the causal agent of oat crown rust.</title>
        <authorList>
            <person name="Miller M.E."/>
            <person name="Zhang Y."/>
            <person name="Omidvar V."/>
            <person name="Sperschneider J."/>
            <person name="Schwessinger B."/>
            <person name="Raley C."/>
            <person name="Palmer J.M."/>
            <person name="Garnica D."/>
            <person name="Upadhyaya N."/>
            <person name="Rathjen J."/>
            <person name="Taylor J.M."/>
            <person name="Park R.F."/>
            <person name="Dodds P.N."/>
            <person name="Hirsch C.D."/>
            <person name="Kianian S.F."/>
            <person name="Figueroa M."/>
        </authorList>
    </citation>
    <scope>NUCLEOTIDE SEQUENCE [LARGE SCALE GENOMIC DNA]</scope>
    <source>
        <strain evidence="11">12SD80</strain>
    </source>
</reference>
<evidence type="ECO:0000313" key="11">
    <source>
        <dbReference type="EMBL" id="PLW07239.1"/>
    </source>
</evidence>
<dbReference type="SUPFAM" id="SSF103506">
    <property type="entry name" value="Mitochondrial carrier"/>
    <property type="match status" value="1"/>
</dbReference>
<accession>A0A2N5S200</accession>
<protein>
    <submittedName>
        <fullName evidence="11">Uncharacterized protein</fullName>
    </submittedName>
</protein>
<dbReference type="AlphaFoldDB" id="A0A2N5S200"/>
<evidence type="ECO:0000256" key="6">
    <source>
        <dbReference type="ARBA" id="ARBA00022989"/>
    </source>
</evidence>
<name>A0A2N5S200_9BASI</name>
<organism evidence="11 12">
    <name type="scientific">Puccinia coronata f. sp. avenae</name>
    <dbReference type="NCBI Taxonomy" id="200324"/>
    <lineage>
        <taxon>Eukaryota</taxon>
        <taxon>Fungi</taxon>
        <taxon>Dikarya</taxon>
        <taxon>Basidiomycota</taxon>
        <taxon>Pucciniomycotina</taxon>
        <taxon>Pucciniomycetes</taxon>
        <taxon>Pucciniales</taxon>
        <taxon>Pucciniaceae</taxon>
        <taxon>Puccinia</taxon>
    </lineage>
</organism>
<keyword evidence="4 8" id="KW-0812">Transmembrane</keyword>
<keyword evidence="3 9" id="KW-0813">Transport</keyword>
<proteinExistence type="inferred from homology"/>
<dbReference type="Proteomes" id="UP000235392">
    <property type="component" value="Unassembled WGS sequence"/>
</dbReference>
<dbReference type="PANTHER" id="PTHR45683">
    <property type="entry name" value="MITOCHONDRIAL NICOTINAMIDE ADENINE DINUCLEOTIDE TRANSPORTER 1-RELATED-RELATED"/>
    <property type="match status" value="1"/>
</dbReference>
<evidence type="ECO:0000256" key="5">
    <source>
        <dbReference type="ARBA" id="ARBA00022737"/>
    </source>
</evidence>
<comment type="caution">
    <text evidence="11">The sequence shown here is derived from an EMBL/GenBank/DDBJ whole genome shotgun (WGS) entry which is preliminary data.</text>
</comment>
<dbReference type="GO" id="GO:0016020">
    <property type="term" value="C:membrane"/>
    <property type="evidence" value="ECO:0007669"/>
    <property type="project" value="UniProtKB-SubCell"/>
</dbReference>
<comment type="similarity">
    <text evidence="2 9">Belongs to the mitochondrial carrier (TC 2.A.29) family.</text>
</comment>
<keyword evidence="5" id="KW-0677">Repeat</keyword>
<evidence type="ECO:0000256" key="2">
    <source>
        <dbReference type="ARBA" id="ARBA00006375"/>
    </source>
</evidence>
<dbReference type="Gene3D" id="1.50.40.10">
    <property type="entry name" value="Mitochondrial carrier domain"/>
    <property type="match status" value="1"/>
</dbReference>
<dbReference type="InterPro" id="IPR018108">
    <property type="entry name" value="MCP_transmembrane"/>
</dbReference>
<keyword evidence="7 8" id="KW-0472">Membrane</keyword>
<dbReference type="GO" id="GO:0006862">
    <property type="term" value="P:nucleotide transport"/>
    <property type="evidence" value="ECO:0007669"/>
    <property type="project" value="InterPro"/>
</dbReference>
<feature type="repeat" description="Solcar" evidence="8">
    <location>
        <begin position="304"/>
        <end position="406"/>
    </location>
</feature>
<feature type="repeat" description="Solcar" evidence="8">
    <location>
        <begin position="81"/>
        <end position="179"/>
    </location>
</feature>
<feature type="repeat" description="Solcar" evidence="8">
    <location>
        <begin position="191"/>
        <end position="278"/>
    </location>
</feature>
<dbReference type="GO" id="GO:0055085">
    <property type="term" value="P:transmembrane transport"/>
    <property type="evidence" value="ECO:0007669"/>
    <property type="project" value="InterPro"/>
</dbReference>
<dbReference type="InterPro" id="IPR044712">
    <property type="entry name" value="SLC25A32-like"/>
</dbReference>
<evidence type="ECO:0000256" key="7">
    <source>
        <dbReference type="ARBA" id="ARBA00023136"/>
    </source>
</evidence>
<dbReference type="PROSITE" id="PS50920">
    <property type="entry name" value="SOLCAR"/>
    <property type="match status" value="3"/>
</dbReference>
<evidence type="ECO:0000256" key="9">
    <source>
        <dbReference type="RuleBase" id="RU000488"/>
    </source>
</evidence>
<comment type="subcellular location">
    <subcellularLocation>
        <location evidence="1">Membrane</location>
        <topology evidence="1">Multi-pass membrane protein</topology>
    </subcellularLocation>
</comment>
<evidence type="ECO:0000256" key="8">
    <source>
        <dbReference type="PROSITE-ProRule" id="PRU00282"/>
    </source>
</evidence>
<dbReference type="InterPro" id="IPR023395">
    <property type="entry name" value="MCP_dom_sf"/>
</dbReference>
<evidence type="ECO:0000256" key="10">
    <source>
        <dbReference type="SAM" id="MobiDB-lite"/>
    </source>
</evidence>
<feature type="region of interest" description="Disordered" evidence="10">
    <location>
        <begin position="14"/>
        <end position="35"/>
    </location>
</feature>